<evidence type="ECO:0000313" key="2">
    <source>
        <dbReference type="Proteomes" id="UP000192801"/>
    </source>
</evidence>
<organism evidence="1 2">
    <name type="scientific">Mycolicibacterium insubricum</name>
    <dbReference type="NCBI Taxonomy" id="444597"/>
    <lineage>
        <taxon>Bacteria</taxon>
        <taxon>Bacillati</taxon>
        <taxon>Actinomycetota</taxon>
        <taxon>Actinomycetes</taxon>
        <taxon>Mycobacteriales</taxon>
        <taxon>Mycobacteriaceae</taxon>
        <taxon>Mycolicibacterium</taxon>
    </lineage>
</organism>
<dbReference type="EMBL" id="MVHS01000036">
    <property type="protein sequence ID" value="ORA68521.1"/>
    <property type="molecule type" value="Genomic_DNA"/>
</dbReference>
<gene>
    <name evidence="1" type="ORF">BST26_14325</name>
</gene>
<reference evidence="1 2" key="1">
    <citation type="submission" date="2016-12" db="EMBL/GenBank/DDBJ databases">
        <title>The new phylogeny of genus Mycobacterium.</title>
        <authorList>
            <person name="Tortoli E."/>
            <person name="Trovato A."/>
            <person name="Cirillo D.M."/>
        </authorList>
    </citation>
    <scope>NUCLEOTIDE SEQUENCE [LARGE SCALE GENOMIC DNA]</scope>
    <source>
        <strain evidence="1 2">DSM 45130</strain>
    </source>
</reference>
<name>A0A1X0D802_9MYCO</name>
<evidence type="ECO:0000313" key="1">
    <source>
        <dbReference type="EMBL" id="ORA68521.1"/>
    </source>
</evidence>
<keyword evidence="2" id="KW-1185">Reference proteome</keyword>
<sequence>MAASDAFRIKAAQDIGAQGGLISLHSAAVDCSSTANANATEVSGGGYTRKTTAWGTPVAGSGGDAGKAVMTGSTQQFDVEAGDTVSHFCVRKADGTPLWSDILVPGLTLNSAGNGKVDVVAVYKYSHP</sequence>
<dbReference type="AlphaFoldDB" id="A0A1X0D802"/>
<protein>
    <submittedName>
        <fullName evidence="1">Uncharacterized protein</fullName>
    </submittedName>
</protein>
<dbReference type="RefSeq" id="WP_083031843.1">
    <property type="nucleotide sequence ID" value="NZ_AP022618.1"/>
</dbReference>
<dbReference type="Proteomes" id="UP000192801">
    <property type="component" value="Unassembled WGS sequence"/>
</dbReference>
<proteinExistence type="predicted"/>
<comment type="caution">
    <text evidence="1">The sequence shown here is derived from an EMBL/GenBank/DDBJ whole genome shotgun (WGS) entry which is preliminary data.</text>
</comment>
<dbReference type="STRING" id="444597.BST26_14325"/>
<accession>A0A1X0D802</accession>